<protein>
    <submittedName>
        <fullName evidence="1">Uncharacterized protein</fullName>
    </submittedName>
</protein>
<reference evidence="1" key="1">
    <citation type="journal article" date="2015" name="Nature">
        <title>Complex archaea that bridge the gap between prokaryotes and eukaryotes.</title>
        <authorList>
            <person name="Spang A."/>
            <person name="Saw J.H."/>
            <person name="Jorgensen S.L."/>
            <person name="Zaremba-Niedzwiedzka K."/>
            <person name="Martijn J."/>
            <person name="Lind A.E."/>
            <person name="van Eijk R."/>
            <person name="Schleper C."/>
            <person name="Guy L."/>
            <person name="Ettema T.J."/>
        </authorList>
    </citation>
    <scope>NUCLEOTIDE SEQUENCE</scope>
</reference>
<comment type="caution">
    <text evidence="1">The sequence shown here is derived from an EMBL/GenBank/DDBJ whole genome shotgun (WGS) entry which is preliminary data.</text>
</comment>
<proteinExistence type="predicted"/>
<sequence>MIYQKARYYIGDCYSGDCQYCYGLVLGAIFVDDIGGPIRFTKPNSLVEFKNDQGEWEKWK</sequence>
<dbReference type="EMBL" id="LAZR01022753">
    <property type="protein sequence ID" value="KKL80791.1"/>
    <property type="molecule type" value="Genomic_DNA"/>
</dbReference>
<evidence type="ECO:0000313" key="1">
    <source>
        <dbReference type="EMBL" id="KKL80791.1"/>
    </source>
</evidence>
<accession>A0A0F9FQW5</accession>
<dbReference type="AlphaFoldDB" id="A0A0F9FQW5"/>
<gene>
    <name evidence="1" type="ORF">LCGC14_2001250</name>
</gene>
<name>A0A0F9FQW5_9ZZZZ</name>
<organism evidence="1">
    <name type="scientific">marine sediment metagenome</name>
    <dbReference type="NCBI Taxonomy" id="412755"/>
    <lineage>
        <taxon>unclassified sequences</taxon>
        <taxon>metagenomes</taxon>
        <taxon>ecological metagenomes</taxon>
    </lineage>
</organism>